<dbReference type="AlphaFoldDB" id="V6JZU9"/>
<accession>V6JZU9</accession>
<evidence type="ECO:0000313" key="2">
    <source>
        <dbReference type="Proteomes" id="UP000017984"/>
    </source>
</evidence>
<dbReference type="Pfam" id="PF01126">
    <property type="entry name" value="Heme_oxygenase"/>
    <property type="match status" value="1"/>
</dbReference>
<dbReference type="CDD" id="cd19166">
    <property type="entry name" value="HemeO-bac"/>
    <property type="match status" value="1"/>
</dbReference>
<dbReference type="GO" id="GO:0004392">
    <property type="term" value="F:heme oxygenase (decyclizing) activity"/>
    <property type="evidence" value="ECO:0007669"/>
    <property type="project" value="InterPro"/>
</dbReference>
<gene>
    <name evidence="1" type="ORF">M878_29090</name>
</gene>
<dbReference type="InterPro" id="IPR016084">
    <property type="entry name" value="Haem_Oase-like_multi-hlx"/>
</dbReference>
<name>V6JZU9_STRRC</name>
<dbReference type="STRING" id="1352936.M878_29090"/>
<dbReference type="OrthoDB" id="9149607at2"/>
<dbReference type="HOGENOM" id="CLU_085041_3_0_11"/>
<dbReference type="EMBL" id="AWQX01000249">
    <property type="protein sequence ID" value="EST25402.1"/>
    <property type="molecule type" value="Genomic_DNA"/>
</dbReference>
<comment type="caution">
    <text evidence="1">The sequence shown here is derived from an EMBL/GenBank/DDBJ whole genome shotgun (WGS) entry which is preliminary data.</text>
</comment>
<dbReference type="GO" id="GO:0006788">
    <property type="term" value="P:heme oxidation"/>
    <property type="evidence" value="ECO:0007669"/>
    <property type="project" value="InterPro"/>
</dbReference>
<keyword evidence="2" id="KW-1185">Reference proteome</keyword>
<reference evidence="1 2" key="1">
    <citation type="journal article" date="2014" name="Genome Announc.">
        <title>Draft Genome Sequence of Streptomyces roseochromogenes subsp. oscitans DS 12.976, Producer of the Aminocoumarin Antibiotic Clorobiocin.</title>
        <authorList>
            <person name="Ruckert C."/>
            <person name="Kalinowski J."/>
            <person name="Heide L."/>
            <person name="Apel A.K."/>
        </authorList>
    </citation>
    <scope>NUCLEOTIDE SEQUENCE [LARGE SCALE GENOMIC DNA]</scope>
    <source>
        <strain evidence="1 2">DS 12.976</strain>
    </source>
</reference>
<dbReference type="Proteomes" id="UP000017984">
    <property type="component" value="Chromosome"/>
</dbReference>
<sequence length="214" mass="23357">MTATAADCLRTGTRAWHDALETTGFATALLAGTLPLDRYMAQLTAYRVVLRTLETELSRTAEPAVAGLWTAEDLRKVPLIERDLRHFAVRGASPVRWPAAAAVAFAGEIRTTAVAEPLSLLGFLYVLEGSTLGARYLSRYVTDAYGLHGTDGTAYYTSGDRARWTRFTTRLDEALTDPATQTRALATADRAYHHTTRITEALSSGLPPRQRCAP</sequence>
<dbReference type="SUPFAM" id="SSF48613">
    <property type="entry name" value="Heme oxygenase-like"/>
    <property type="match status" value="1"/>
</dbReference>
<evidence type="ECO:0008006" key="3">
    <source>
        <dbReference type="Google" id="ProtNLM"/>
    </source>
</evidence>
<organism evidence="1 2">
    <name type="scientific">Streptomyces roseochromogenus subsp. oscitans DS 12.976</name>
    <dbReference type="NCBI Taxonomy" id="1352936"/>
    <lineage>
        <taxon>Bacteria</taxon>
        <taxon>Bacillati</taxon>
        <taxon>Actinomycetota</taxon>
        <taxon>Actinomycetes</taxon>
        <taxon>Kitasatosporales</taxon>
        <taxon>Streptomycetaceae</taxon>
        <taxon>Streptomyces</taxon>
    </lineage>
</organism>
<dbReference type="RefSeq" id="WP_023550482.1">
    <property type="nucleotide sequence ID" value="NZ_CM002285.1"/>
</dbReference>
<dbReference type="Gene3D" id="1.20.910.10">
    <property type="entry name" value="Heme oxygenase-like"/>
    <property type="match status" value="1"/>
</dbReference>
<dbReference type="PATRIC" id="fig|1352936.5.peg.6067"/>
<proteinExistence type="predicted"/>
<protein>
    <recommendedName>
        <fullName evidence="3">Heme oxygenase</fullName>
    </recommendedName>
</protein>
<evidence type="ECO:0000313" key="1">
    <source>
        <dbReference type="EMBL" id="EST25402.1"/>
    </source>
</evidence>
<dbReference type="InterPro" id="IPR016053">
    <property type="entry name" value="Haem_Oase-like"/>
</dbReference>